<dbReference type="GeneID" id="38119369"/>
<dbReference type="GO" id="GO:0047617">
    <property type="term" value="F:fatty acyl-CoA hydrolase activity"/>
    <property type="evidence" value="ECO:0007669"/>
    <property type="project" value="InterPro"/>
</dbReference>
<dbReference type="SUPFAM" id="SSF54637">
    <property type="entry name" value="Thioesterase/thiol ester dehydrase-isomerase"/>
    <property type="match status" value="1"/>
</dbReference>
<gene>
    <name evidence="4" type="ORF">DSM5745_08999</name>
</gene>
<dbReference type="STRING" id="1810919.A0A3D8QZ90"/>
<evidence type="ECO:0000313" key="4">
    <source>
        <dbReference type="EMBL" id="RDW67133.1"/>
    </source>
</evidence>
<dbReference type="OrthoDB" id="46529at2759"/>
<organism evidence="4 5">
    <name type="scientific">Aspergillus mulundensis</name>
    <dbReference type="NCBI Taxonomy" id="1810919"/>
    <lineage>
        <taxon>Eukaryota</taxon>
        <taxon>Fungi</taxon>
        <taxon>Dikarya</taxon>
        <taxon>Ascomycota</taxon>
        <taxon>Pezizomycotina</taxon>
        <taxon>Eurotiomycetes</taxon>
        <taxon>Eurotiomycetidae</taxon>
        <taxon>Eurotiales</taxon>
        <taxon>Aspergillaceae</taxon>
        <taxon>Aspergillus</taxon>
        <taxon>Aspergillus subgen. Nidulantes</taxon>
    </lineage>
</organism>
<sequence length="194" mass="21385">MTALRFVRSVWESFRATSGLEPRLLDNLRVTAAKPGTVNFELDIEKHHTVSISLSRYFILHRRFVSFAAAFANFNLLMLGSDVFQNRLSILHGGTIASMVDLGGSLAVASRGLYATGVSTDLNVTYLSSGGKVGDKLLAEVTCDKFGKTLAYTNIRFMNSKGDVFARGSHTKYVSLAWKDPQNIVEELNERKSS</sequence>
<dbReference type="EMBL" id="PVWQ01000012">
    <property type="protein sequence ID" value="RDW67133.1"/>
    <property type="molecule type" value="Genomic_DNA"/>
</dbReference>
<evidence type="ECO:0000313" key="5">
    <source>
        <dbReference type="Proteomes" id="UP000256690"/>
    </source>
</evidence>
<protein>
    <recommendedName>
        <fullName evidence="3">Thioesterase domain-containing protein</fullName>
    </recommendedName>
</protein>
<dbReference type="InterPro" id="IPR006683">
    <property type="entry name" value="Thioestr_dom"/>
</dbReference>
<comment type="similarity">
    <text evidence="1">Belongs to the thioesterase PaaI family.</text>
</comment>
<evidence type="ECO:0000259" key="3">
    <source>
        <dbReference type="Pfam" id="PF03061"/>
    </source>
</evidence>
<dbReference type="Pfam" id="PF03061">
    <property type="entry name" value="4HBT"/>
    <property type="match status" value="1"/>
</dbReference>
<feature type="domain" description="Thioesterase" evidence="3">
    <location>
        <begin position="90"/>
        <end position="164"/>
    </location>
</feature>
<dbReference type="PANTHER" id="PTHR21660:SF1">
    <property type="entry name" value="ACYL-COENZYME A THIOESTERASE 13"/>
    <property type="match status" value="1"/>
</dbReference>
<comment type="caution">
    <text evidence="4">The sequence shown here is derived from an EMBL/GenBank/DDBJ whole genome shotgun (WGS) entry which is preliminary data.</text>
</comment>
<dbReference type="Proteomes" id="UP000256690">
    <property type="component" value="Unassembled WGS sequence"/>
</dbReference>
<evidence type="ECO:0000256" key="2">
    <source>
        <dbReference type="ARBA" id="ARBA00022801"/>
    </source>
</evidence>
<evidence type="ECO:0000256" key="1">
    <source>
        <dbReference type="ARBA" id="ARBA00008324"/>
    </source>
</evidence>
<reference evidence="4 5" key="1">
    <citation type="journal article" date="2018" name="IMA Fungus">
        <title>IMA Genome-F 9: Draft genome sequence of Annulohypoxylon stygium, Aspergillus mulundensis, Berkeleyomyces basicola (syn. Thielaviopsis basicola), Ceratocystis smalleyi, two Cercospora beticola strains, Coleophoma cylindrospora, Fusarium fracticaudum, Phialophora cf. hyalina, and Morchella septimelata.</title>
        <authorList>
            <person name="Wingfield B.D."/>
            <person name="Bills G.F."/>
            <person name="Dong Y."/>
            <person name="Huang W."/>
            <person name="Nel W.J."/>
            <person name="Swalarsk-Parry B.S."/>
            <person name="Vaghefi N."/>
            <person name="Wilken P.M."/>
            <person name="An Z."/>
            <person name="de Beer Z.W."/>
            <person name="De Vos L."/>
            <person name="Chen L."/>
            <person name="Duong T.A."/>
            <person name="Gao Y."/>
            <person name="Hammerbacher A."/>
            <person name="Kikkert J.R."/>
            <person name="Li Y."/>
            <person name="Li H."/>
            <person name="Li K."/>
            <person name="Li Q."/>
            <person name="Liu X."/>
            <person name="Ma X."/>
            <person name="Naidoo K."/>
            <person name="Pethybridge S.J."/>
            <person name="Sun J."/>
            <person name="Steenkamp E.T."/>
            <person name="van der Nest M.A."/>
            <person name="van Wyk S."/>
            <person name="Wingfield M.J."/>
            <person name="Xiong C."/>
            <person name="Yue Q."/>
            <person name="Zhang X."/>
        </authorList>
    </citation>
    <scope>NUCLEOTIDE SEQUENCE [LARGE SCALE GENOMIC DNA]</scope>
    <source>
        <strain evidence="4 5">DSM 5745</strain>
    </source>
</reference>
<keyword evidence="2" id="KW-0378">Hydrolase</keyword>
<keyword evidence="5" id="KW-1185">Reference proteome</keyword>
<dbReference type="RefSeq" id="XP_026600101.1">
    <property type="nucleotide sequence ID" value="XM_026751015.1"/>
</dbReference>
<dbReference type="Gene3D" id="3.10.129.10">
    <property type="entry name" value="Hotdog Thioesterase"/>
    <property type="match status" value="1"/>
</dbReference>
<dbReference type="PANTHER" id="PTHR21660">
    <property type="entry name" value="THIOESTERASE SUPERFAMILY MEMBER-RELATED"/>
    <property type="match status" value="1"/>
</dbReference>
<accession>A0A3D8QZ90</accession>
<dbReference type="AlphaFoldDB" id="A0A3D8QZ90"/>
<dbReference type="InterPro" id="IPR029069">
    <property type="entry name" value="HotDog_dom_sf"/>
</dbReference>
<name>A0A3D8QZ90_9EURO</name>
<proteinExistence type="inferred from homology"/>
<dbReference type="CDD" id="cd03443">
    <property type="entry name" value="PaaI_thioesterase"/>
    <property type="match status" value="1"/>
</dbReference>
<dbReference type="InterPro" id="IPR039298">
    <property type="entry name" value="ACOT13"/>
</dbReference>